<evidence type="ECO:0000313" key="3">
    <source>
        <dbReference type="Proteomes" id="UP000292082"/>
    </source>
</evidence>
<feature type="region of interest" description="Disordered" evidence="1">
    <location>
        <begin position="1"/>
        <end position="30"/>
    </location>
</feature>
<reference evidence="2 3" key="1">
    <citation type="submission" date="2019-01" db="EMBL/GenBank/DDBJ databases">
        <title>Draft genome sequences of three monokaryotic isolates of the white-rot basidiomycete fungus Dichomitus squalens.</title>
        <authorList>
            <consortium name="DOE Joint Genome Institute"/>
            <person name="Lopez S.C."/>
            <person name="Andreopoulos B."/>
            <person name="Pangilinan J."/>
            <person name="Lipzen A."/>
            <person name="Riley R."/>
            <person name="Ahrendt S."/>
            <person name="Ng V."/>
            <person name="Barry K."/>
            <person name="Daum C."/>
            <person name="Grigoriev I.V."/>
            <person name="Hilden K.S."/>
            <person name="Makela M.R."/>
            <person name="de Vries R.P."/>
        </authorList>
    </citation>
    <scope>NUCLEOTIDE SEQUENCE [LARGE SCALE GENOMIC DNA]</scope>
    <source>
        <strain evidence="2 3">CBS 464.89</strain>
    </source>
</reference>
<sequence>MTVQVSPSSLYDRPMSRNGPGTGWQADMAGFRPPKGHFGARKVVGFFLAPIH</sequence>
<proteinExistence type="predicted"/>
<dbReference type="Proteomes" id="UP000292082">
    <property type="component" value="Unassembled WGS sequence"/>
</dbReference>
<keyword evidence="3" id="KW-1185">Reference proteome</keyword>
<evidence type="ECO:0000313" key="2">
    <source>
        <dbReference type="EMBL" id="TBU63612.1"/>
    </source>
</evidence>
<accession>A0A4Q9Q7X0</accession>
<organism evidence="2 3">
    <name type="scientific">Dichomitus squalens</name>
    <dbReference type="NCBI Taxonomy" id="114155"/>
    <lineage>
        <taxon>Eukaryota</taxon>
        <taxon>Fungi</taxon>
        <taxon>Dikarya</taxon>
        <taxon>Basidiomycota</taxon>
        <taxon>Agaricomycotina</taxon>
        <taxon>Agaricomycetes</taxon>
        <taxon>Polyporales</taxon>
        <taxon>Polyporaceae</taxon>
        <taxon>Dichomitus</taxon>
    </lineage>
</organism>
<dbReference type="EMBL" id="ML145089">
    <property type="protein sequence ID" value="TBU63612.1"/>
    <property type="molecule type" value="Genomic_DNA"/>
</dbReference>
<name>A0A4Q9Q7X0_9APHY</name>
<protein>
    <submittedName>
        <fullName evidence="2">Uncharacterized protein</fullName>
    </submittedName>
</protein>
<gene>
    <name evidence="2" type="ORF">BD310DRAFT_916786</name>
</gene>
<dbReference type="AlphaFoldDB" id="A0A4Q9Q7X0"/>
<evidence type="ECO:0000256" key="1">
    <source>
        <dbReference type="SAM" id="MobiDB-lite"/>
    </source>
</evidence>